<gene>
    <name evidence="12" type="primary">LOC117354448</name>
</gene>
<reference evidence="12" key="1">
    <citation type="submission" date="2025-08" db="UniProtKB">
        <authorList>
            <consortium name="RefSeq"/>
        </authorList>
    </citation>
    <scope>IDENTIFICATION</scope>
</reference>
<dbReference type="GeneID" id="117354448"/>
<dbReference type="InParanoid" id="A0A6P8PVM5"/>
<evidence type="ECO:0000256" key="5">
    <source>
        <dbReference type="ARBA" id="ARBA00022729"/>
    </source>
</evidence>
<dbReference type="PANTHER" id="PTHR15106">
    <property type="entry name" value="RETINOIC ACID RECEPTOR RESPONDER PROTEIN 2"/>
    <property type="match status" value="1"/>
</dbReference>
<keyword evidence="5 10" id="KW-0732">Signal</keyword>
<evidence type="ECO:0000256" key="3">
    <source>
        <dbReference type="ARBA" id="ARBA00022500"/>
    </source>
</evidence>
<dbReference type="Proteomes" id="UP000515159">
    <property type="component" value="Chromosome 2"/>
</dbReference>
<dbReference type="InterPro" id="IPR046350">
    <property type="entry name" value="Cystatin_sf"/>
</dbReference>
<dbReference type="OrthoDB" id="9896763at2759"/>
<evidence type="ECO:0000256" key="8">
    <source>
        <dbReference type="ARBA" id="ARBA00023198"/>
    </source>
</evidence>
<evidence type="ECO:0000256" key="6">
    <source>
        <dbReference type="ARBA" id="ARBA00022782"/>
    </source>
</evidence>
<dbReference type="GO" id="GO:0030154">
    <property type="term" value="P:cell differentiation"/>
    <property type="evidence" value="ECO:0007669"/>
    <property type="project" value="UniProtKB-KW"/>
</dbReference>
<dbReference type="Pfam" id="PF00666">
    <property type="entry name" value="Cathelicidins"/>
    <property type="match status" value="1"/>
</dbReference>
<organism evidence="11 12">
    <name type="scientific">Geotrypetes seraphini</name>
    <name type="common">Gaboon caecilian</name>
    <name type="synonym">Caecilia seraphini</name>
    <dbReference type="NCBI Taxonomy" id="260995"/>
    <lineage>
        <taxon>Eukaryota</taxon>
        <taxon>Metazoa</taxon>
        <taxon>Chordata</taxon>
        <taxon>Craniata</taxon>
        <taxon>Vertebrata</taxon>
        <taxon>Euteleostomi</taxon>
        <taxon>Amphibia</taxon>
        <taxon>Gymnophiona</taxon>
        <taxon>Geotrypetes</taxon>
    </lineage>
</organism>
<keyword evidence="8" id="KW-0395">Inflammatory response</keyword>
<dbReference type="AlphaFoldDB" id="A0A6P8PVM5"/>
<dbReference type="GO" id="GO:0031012">
    <property type="term" value="C:extracellular matrix"/>
    <property type="evidence" value="ECO:0007669"/>
    <property type="project" value="TreeGrafter"/>
</dbReference>
<accession>A0A6P8PVM5</accession>
<dbReference type="GO" id="GO:0050994">
    <property type="term" value="P:regulation of lipid catabolic process"/>
    <property type="evidence" value="ECO:0007669"/>
    <property type="project" value="InterPro"/>
</dbReference>
<evidence type="ECO:0000256" key="9">
    <source>
        <dbReference type="ARBA" id="ARBA00032785"/>
    </source>
</evidence>
<evidence type="ECO:0000256" key="1">
    <source>
        <dbReference type="ARBA" id="ARBA00004613"/>
    </source>
</evidence>
<name>A0A6P8PVM5_GEOSA</name>
<protein>
    <recommendedName>
        <fullName evidence="2">Retinoic acid receptor responder protein 2</fullName>
    </recommendedName>
    <alternativeName>
        <fullName evidence="9">Chemerin</fullName>
    </alternativeName>
</protein>
<comment type="subcellular location">
    <subcellularLocation>
        <location evidence="1">Secreted</location>
    </subcellularLocation>
</comment>
<evidence type="ECO:0000313" key="12">
    <source>
        <dbReference type="RefSeq" id="XP_033787909.1"/>
    </source>
</evidence>
<dbReference type="RefSeq" id="XP_033787909.1">
    <property type="nucleotide sequence ID" value="XM_033932018.1"/>
</dbReference>
<feature type="signal peptide" evidence="10">
    <location>
        <begin position="1"/>
        <end position="19"/>
    </location>
</feature>
<evidence type="ECO:0000256" key="7">
    <source>
        <dbReference type="ARBA" id="ARBA00023157"/>
    </source>
</evidence>
<keyword evidence="11" id="KW-1185">Reference proteome</keyword>
<evidence type="ECO:0000256" key="4">
    <source>
        <dbReference type="ARBA" id="ARBA00022525"/>
    </source>
</evidence>
<dbReference type="GO" id="GO:0006935">
    <property type="term" value="P:chemotaxis"/>
    <property type="evidence" value="ECO:0007669"/>
    <property type="project" value="UniProtKB-KW"/>
</dbReference>
<dbReference type="GO" id="GO:0045087">
    <property type="term" value="P:innate immune response"/>
    <property type="evidence" value="ECO:0007669"/>
    <property type="project" value="TreeGrafter"/>
</dbReference>
<feature type="chain" id="PRO_5028189861" description="Retinoic acid receptor responder protein 2" evidence="10">
    <location>
        <begin position="20"/>
        <end position="163"/>
    </location>
</feature>
<dbReference type="PANTHER" id="PTHR15106:SF2">
    <property type="entry name" value="RETINOIC ACID RECEPTOR RESPONDER PROTEIN 2"/>
    <property type="match status" value="1"/>
</dbReference>
<dbReference type="GO" id="GO:0006954">
    <property type="term" value="P:inflammatory response"/>
    <property type="evidence" value="ECO:0007669"/>
    <property type="project" value="UniProtKB-KW"/>
</dbReference>
<dbReference type="GO" id="GO:0050921">
    <property type="term" value="P:positive regulation of chemotaxis"/>
    <property type="evidence" value="ECO:0007669"/>
    <property type="project" value="TreeGrafter"/>
</dbReference>
<evidence type="ECO:0000256" key="2">
    <source>
        <dbReference type="ARBA" id="ARBA00018808"/>
    </source>
</evidence>
<dbReference type="GO" id="GO:0005615">
    <property type="term" value="C:extracellular space"/>
    <property type="evidence" value="ECO:0007669"/>
    <property type="project" value="TreeGrafter"/>
</dbReference>
<evidence type="ECO:0000256" key="10">
    <source>
        <dbReference type="SAM" id="SignalP"/>
    </source>
</evidence>
<dbReference type="InterPro" id="IPR029562">
    <property type="entry name" value="Chemerin"/>
</dbReference>
<dbReference type="SUPFAM" id="SSF54403">
    <property type="entry name" value="Cystatin/monellin"/>
    <property type="match status" value="1"/>
</dbReference>
<keyword evidence="6" id="KW-0221">Differentiation</keyword>
<keyword evidence="3" id="KW-0145">Chemotaxis</keyword>
<dbReference type="Gene3D" id="3.10.450.10">
    <property type="match status" value="1"/>
</dbReference>
<dbReference type="GO" id="GO:0005102">
    <property type="term" value="F:signaling receptor binding"/>
    <property type="evidence" value="ECO:0007669"/>
    <property type="project" value="InterPro"/>
</dbReference>
<proteinExistence type="predicted"/>
<evidence type="ECO:0000313" key="11">
    <source>
        <dbReference type="Proteomes" id="UP000515159"/>
    </source>
</evidence>
<keyword evidence="7" id="KW-1015">Disulfide bond</keyword>
<dbReference type="KEGG" id="gsh:117354448"/>
<sequence>MKKLILALWLSTVALPGQGSENQAGELPTRETNALDAAVETFNSDMRLYAYRIFSIRLRNSTAVFEGEDVRITFTMKQTNCQKQNVHTEQCRFKRHGLTLNCLACFAFEGQLLEPLAYFMDCVPRRQPTQDRLVQRQKRCEEVKEKIPIHYTGQYSFFQQFND</sequence>
<keyword evidence="4" id="KW-0964">Secreted</keyword>